<dbReference type="RefSeq" id="WP_004078448.1">
    <property type="nucleotide sequence ID" value="NZ_CM001436.1"/>
</dbReference>
<evidence type="ECO:0000313" key="1">
    <source>
        <dbReference type="EMBL" id="EHQ36195.1"/>
    </source>
</evidence>
<gene>
    <name evidence="1" type="ORF">Metlim_2113</name>
</gene>
<protein>
    <submittedName>
        <fullName evidence="1">Integrase catalytic region</fullName>
    </submittedName>
</protein>
<keyword evidence="2" id="KW-1185">Reference proteome</keyword>
<reference evidence="1 2" key="1">
    <citation type="submission" date="2011-10" db="EMBL/GenBank/DDBJ databases">
        <title>The Improved High-Quality Draft genome of Methanoplanus limicola DSM 2279.</title>
        <authorList>
            <consortium name="US DOE Joint Genome Institute (JGI-PGF)"/>
            <person name="Lucas S."/>
            <person name="Copeland A."/>
            <person name="Lapidus A."/>
            <person name="Glavina del Rio T."/>
            <person name="Dalin E."/>
            <person name="Tice H."/>
            <person name="Bruce D."/>
            <person name="Goodwin L."/>
            <person name="Pitluck S."/>
            <person name="Peters L."/>
            <person name="Mikhailova N."/>
            <person name="Lu M."/>
            <person name="Kyrpides N."/>
            <person name="Mavromatis K."/>
            <person name="Ivanova N."/>
            <person name="Markowitz V."/>
            <person name="Cheng J.-F."/>
            <person name="Hugenholtz P."/>
            <person name="Woyke T."/>
            <person name="Wu D."/>
            <person name="Wirth R."/>
            <person name="Brambilla E.-M."/>
            <person name="Klenk H.-P."/>
            <person name="Eisen J.A."/>
        </authorList>
    </citation>
    <scope>NUCLEOTIDE SEQUENCE [LARGE SCALE GENOMIC DNA]</scope>
    <source>
        <strain evidence="1 2">DSM 2279</strain>
    </source>
</reference>
<name>H1Z0A3_9EURY</name>
<dbReference type="InParanoid" id="H1Z0A3"/>
<dbReference type="HOGENOM" id="CLU_1405992_0_0_2"/>
<sequence>MCDVNRIYQLYLETRSKRKVAEIMGISRNTVSKYLNRIENCKNGLTNEILPEDEKVARPNTVCKGEIRDRILSMLLENQEKPKKQRLNAKQIFSILVGEGEKISYSTVLREVSKWKESNSFKDVCIAQEYDSGFRSECDWGTVVLKIPEESAKYKQFSTVLNYSLYRFGRIYPNCIFRVDLNSKSGQTGHRFR</sequence>
<dbReference type="OrthoDB" id="117890at2157"/>
<dbReference type="Gene3D" id="1.10.10.60">
    <property type="entry name" value="Homeodomain-like"/>
    <property type="match status" value="1"/>
</dbReference>
<dbReference type="STRING" id="937775.Metlim_2113"/>
<proteinExistence type="predicted"/>
<dbReference type="InterPro" id="IPR009057">
    <property type="entry name" value="Homeodomain-like_sf"/>
</dbReference>
<dbReference type="Proteomes" id="UP000005741">
    <property type="component" value="Chromosome"/>
</dbReference>
<evidence type="ECO:0000313" key="2">
    <source>
        <dbReference type="Proteomes" id="UP000005741"/>
    </source>
</evidence>
<dbReference type="EMBL" id="CM001436">
    <property type="protein sequence ID" value="EHQ36195.1"/>
    <property type="molecule type" value="Genomic_DNA"/>
</dbReference>
<organism evidence="1 2">
    <name type="scientific">Methanoplanus limicola DSM 2279</name>
    <dbReference type="NCBI Taxonomy" id="937775"/>
    <lineage>
        <taxon>Archaea</taxon>
        <taxon>Methanobacteriati</taxon>
        <taxon>Methanobacteriota</taxon>
        <taxon>Stenosarchaea group</taxon>
        <taxon>Methanomicrobia</taxon>
        <taxon>Methanomicrobiales</taxon>
        <taxon>Methanomicrobiaceae</taxon>
        <taxon>Methanoplanus</taxon>
    </lineage>
</organism>
<dbReference type="SUPFAM" id="SSF46689">
    <property type="entry name" value="Homeodomain-like"/>
    <property type="match status" value="1"/>
</dbReference>
<accession>H1Z0A3</accession>
<dbReference type="AlphaFoldDB" id="H1Z0A3"/>